<dbReference type="InterPro" id="IPR001680">
    <property type="entry name" value="WD40_rpt"/>
</dbReference>
<dbReference type="Gene3D" id="2.130.10.10">
    <property type="entry name" value="YVTN repeat-like/Quinoprotein amine dehydrogenase"/>
    <property type="match status" value="1"/>
</dbReference>
<keyword evidence="8" id="KW-1185">Reference proteome</keyword>
<comment type="subunit">
    <text evidence="6">Interacts with CUL4A and/or CUL4B.</text>
</comment>
<dbReference type="KEGG" id="bbis:104985802"/>
<comment type="function">
    <text evidence="1">Specifically binds 5-hydroxymethylcytosine (5hmC), suggesting that it acts as a specific reader of 5hmC.</text>
</comment>
<dbReference type="FunFam" id="2.130.10.10:FF:000180">
    <property type="entry name" value="WD repeat-containing protein 76"/>
    <property type="match status" value="1"/>
</dbReference>
<feature type="compositionally biased region" description="Acidic residues" evidence="7">
    <location>
        <begin position="255"/>
        <end position="265"/>
    </location>
</feature>
<feature type="region of interest" description="Disordered" evidence="7">
    <location>
        <begin position="235"/>
        <end position="275"/>
    </location>
</feature>
<dbReference type="InterPro" id="IPR015943">
    <property type="entry name" value="WD40/YVTN_repeat-like_dom_sf"/>
</dbReference>
<evidence type="ECO:0000313" key="8">
    <source>
        <dbReference type="Proteomes" id="UP000515208"/>
    </source>
</evidence>
<dbReference type="RefSeq" id="XP_010834469.1">
    <property type="nucleotide sequence ID" value="XM_010836167.1"/>
</dbReference>
<feature type="compositionally biased region" description="Polar residues" evidence="7">
    <location>
        <begin position="236"/>
        <end position="254"/>
    </location>
</feature>
<dbReference type="GO" id="GO:0005634">
    <property type="term" value="C:nucleus"/>
    <property type="evidence" value="ECO:0007669"/>
    <property type="project" value="TreeGrafter"/>
</dbReference>
<gene>
    <name evidence="9" type="primary">WDR76</name>
</gene>
<dbReference type="PANTHER" id="PTHR14773">
    <property type="entry name" value="WD REPEAT-CONTAINING PROTEIN 76"/>
    <property type="match status" value="1"/>
</dbReference>
<evidence type="ECO:0000256" key="1">
    <source>
        <dbReference type="ARBA" id="ARBA00002530"/>
    </source>
</evidence>
<keyword evidence="4" id="KW-0853">WD repeat</keyword>
<dbReference type="InterPro" id="IPR036322">
    <property type="entry name" value="WD40_repeat_dom_sf"/>
</dbReference>
<evidence type="ECO:0000313" key="9">
    <source>
        <dbReference type="RefSeq" id="XP_010834469.1"/>
    </source>
</evidence>
<dbReference type="InterPro" id="IPR050853">
    <property type="entry name" value="WD_repeat_DNA-damage-binding"/>
</dbReference>
<proteinExistence type="inferred from homology"/>
<organism evidence="8 9">
    <name type="scientific">Bison bison bison</name>
    <name type="common">North American plains bison</name>
    <dbReference type="NCBI Taxonomy" id="43346"/>
    <lineage>
        <taxon>Eukaryota</taxon>
        <taxon>Metazoa</taxon>
        <taxon>Chordata</taxon>
        <taxon>Craniata</taxon>
        <taxon>Vertebrata</taxon>
        <taxon>Euteleostomi</taxon>
        <taxon>Mammalia</taxon>
        <taxon>Eutheria</taxon>
        <taxon>Laurasiatheria</taxon>
        <taxon>Artiodactyla</taxon>
        <taxon>Ruminantia</taxon>
        <taxon>Pecora</taxon>
        <taxon>Bovidae</taxon>
        <taxon>Bovinae</taxon>
        <taxon>Bison</taxon>
    </lineage>
</organism>
<keyword evidence="5" id="KW-0677">Repeat</keyword>
<feature type="region of interest" description="Disordered" evidence="7">
    <location>
        <begin position="61"/>
        <end position="97"/>
    </location>
</feature>
<dbReference type="CTD" id="79968"/>
<dbReference type="SUPFAM" id="SSF50978">
    <property type="entry name" value="WD40 repeat-like"/>
    <property type="match status" value="1"/>
</dbReference>
<dbReference type="Proteomes" id="UP000515208">
    <property type="component" value="Unplaced"/>
</dbReference>
<dbReference type="GeneID" id="104985802"/>
<evidence type="ECO:0000256" key="6">
    <source>
        <dbReference type="ARBA" id="ARBA00065536"/>
    </source>
</evidence>
<dbReference type="AlphaFoldDB" id="A0A6P3H5R4"/>
<accession>A0A6P3H5R4</accession>
<evidence type="ECO:0000256" key="3">
    <source>
        <dbReference type="ARBA" id="ARBA00021234"/>
    </source>
</evidence>
<dbReference type="Pfam" id="PF00400">
    <property type="entry name" value="WD40"/>
    <property type="match status" value="2"/>
</dbReference>
<sequence length="740" mass="82553">MSVGCPGVLSLAVFVRVIPAGSWFPWDLLLRPRDEGSLKLTARRGGFSLGEAQVFFKVRYRHQQRQKPPGSKRPPSPPEPRGRRAPPRPSHLHSSPPLAAVLAGRRQRLRCGKMSGSRAEAEQKGGSRQRLQVNEYKENQNIADTSLRPVQTTVLGVTAKVCLVPFSLSNYNTGQLKRLKSLLDKNSNSEVTCKKSKKAEIKKSCRRILTPKMEATSSKEESTLQKSSLDVHAESNKWQYKSPSDTVVLSPDTESSQEGDSDEDTTPGLDDFSELSPYERKRLKNISENANFFASLQLSESAARFREMIKKRQPPESKRKKPKKKENETGCRRSMRLLKVDPSGVPLPAAPIQTVLEVDENPLIPPGPLEMTPENQDDDNALFKGFLQTWAEMSKTRSKNTEKELSSIKSYKVHLNGMVISEDTVCKVTRGSISSMAIHPSEMRTLVAAGAKSGQVGLWDVTHQPKEDGVYLFQPHSQPVSCLYFSPANPAHLLSLSYDGTLRCGDFSRAVFEEVYRDETRSFSSFDFLTEDASTLIVGHWDGSMSLVDRRTPGTSCEKLIKTSLSKIRTVHVHPVQRQYLITAGLRDIHVYDARCLNLSRNQPLISLTEHTKSIASAYFSPLTGNRVVTTCADCKLRIFDSSCISSKIPLLTTIRHNTITGRWLTRFQAVWDPKQEDCIVVGSMAQPRRVEVFHETGKWVHSFLGGECLASVCSINAMHPTRYILAGGNSSGRVHVFMN</sequence>
<dbReference type="SMART" id="SM00320">
    <property type="entry name" value="WD40"/>
    <property type="match status" value="6"/>
</dbReference>
<dbReference type="PANTHER" id="PTHR14773:SF0">
    <property type="entry name" value="WD REPEAT-CONTAINING PROTEIN 76"/>
    <property type="match status" value="1"/>
</dbReference>
<evidence type="ECO:0000256" key="4">
    <source>
        <dbReference type="ARBA" id="ARBA00022574"/>
    </source>
</evidence>
<dbReference type="GO" id="GO:2000001">
    <property type="term" value="P:regulation of DNA damage checkpoint"/>
    <property type="evidence" value="ECO:0007669"/>
    <property type="project" value="TreeGrafter"/>
</dbReference>
<evidence type="ECO:0000256" key="2">
    <source>
        <dbReference type="ARBA" id="ARBA00005434"/>
    </source>
</evidence>
<protein>
    <recommendedName>
        <fullName evidence="3">WD repeat-containing protein 76</fullName>
    </recommendedName>
</protein>
<dbReference type="GO" id="GO:0003677">
    <property type="term" value="F:DNA binding"/>
    <property type="evidence" value="ECO:0007669"/>
    <property type="project" value="TreeGrafter"/>
</dbReference>
<comment type="similarity">
    <text evidence="2">Belongs to the WD repeat DDB2/WDR76 family.</text>
</comment>
<reference evidence="9" key="1">
    <citation type="submission" date="2025-08" db="UniProtKB">
        <authorList>
            <consortium name="RefSeq"/>
        </authorList>
    </citation>
    <scope>IDENTIFICATION</scope>
    <source>
        <tissue evidence="9">Blood</tissue>
    </source>
</reference>
<name>A0A6P3H5R4_BISBB</name>
<evidence type="ECO:0000256" key="7">
    <source>
        <dbReference type="SAM" id="MobiDB-lite"/>
    </source>
</evidence>
<evidence type="ECO:0000256" key="5">
    <source>
        <dbReference type="ARBA" id="ARBA00022737"/>
    </source>
</evidence>
<dbReference type="OrthoDB" id="9890280at2759"/>
<feature type="region of interest" description="Disordered" evidence="7">
    <location>
        <begin position="309"/>
        <end position="332"/>
    </location>
</feature>